<organism evidence="2 3">
    <name type="scientific">Exidia glandulosa HHB12029</name>
    <dbReference type="NCBI Taxonomy" id="1314781"/>
    <lineage>
        <taxon>Eukaryota</taxon>
        <taxon>Fungi</taxon>
        <taxon>Dikarya</taxon>
        <taxon>Basidiomycota</taxon>
        <taxon>Agaricomycotina</taxon>
        <taxon>Agaricomycetes</taxon>
        <taxon>Auriculariales</taxon>
        <taxon>Exidiaceae</taxon>
        <taxon>Exidia</taxon>
    </lineage>
</organism>
<keyword evidence="3" id="KW-1185">Reference proteome</keyword>
<sequence length="420" mass="45781">MQDCEQPTFSQWPRSGSDWLGEFVLFSLDPIASVAPLDDALASNAAIALPRTKYLAVITHVPGVWVVTGPNREMRLNFDFYIVAPGLPTSTPTYSVPIAPTLAHPSGRSAVSPTGNLPWSNLYVHSLCSFEGVVSRLHYRTAVASPARLPEDDHLALMGYCADDSLAEDALNPPSVDEIVQPPPEAHEWAGSSAGRTESIFEVEVDRQPLEFGLEEVDEKKAKLHVFVELWFDFDLGSAPVVLGDPSDALHEIEKIHEIWAEWEDRRTAELRAKKPSTNDWLTGVAAGVEEQTGSVRHGSDIVREPLDDVAISPEDAVDYRLEQSATDVARGSGRKELPVVSGSPAPPDVPDSLPLPASAQLERITEASTAKPSNADDTSSSTKNHVPTVQGHKRPFSLLSFVRSAAARVRNKARRLLER</sequence>
<feature type="compositionally biased region" description="Polar residues" evidence="1">
    <location>
        <begin position="367"/>
        <end position="388"/>
    </location>
</feature>
<dbReference type="OrthoDB" id="2930792at2759"/>
<dbReference type="Proteomes" id="UP000077266">
    <property type="component" value="Unassembled WGS sequence"/>
</dbReference>
<feature type="region of interest" description="Disordered" evidence="1">
    <location>
        <begin position="326"/>
        <end position="394"/>
    </location>
</feature>
<evidence type="ECO:0000313" key="2">
    <source>
        <dbReference type="EMBL" id="KZV94164.1"/>
    </source>
</evidence>
<protein>
    <submittedName>
        <fullName evidence="2">Uncharacterized protein</fullName>
    </submittedName>
</protein>
<reference evidence="2 3" key="1">
    <citation type="journal article" date="2016" name="Mol. Biol. Evol.">
        <title>Comparative Genomics of Early-Diverging Mushroom-Forming Fungi Provides Insights into the Origins of Lignocellulose Decay Capabilities.</title>
        <authorList>
            <person name="Nagy L.G."/>
            <person name="Riley R."/>
            <person name="Tritt A."/>
            <person name="Adam C."/>
            <person name="Daum C."/>
            <person name="Floudas D."/>
            <person name="Sun H."/>
            <person name="Yadav J.S."/>
            <person name="Pangilinan J."/>
            <person name="Larsson K.H."/>
            <person name="Matsuura K."/>
            <person name="Barry K."/>
            <person name="Labutti K."/>
            <person name="Kuo R."/>
            <person name="Ohm R.A."/>
            <person name="Bhattacharya S.S."/>
            <person name="Shirouzu T."/>
            <person name="Yoshinaga Y."/>
            <person name="Martin F.M."/>
            <person name="Grigoriev I.V."/>
            <person name="Hibbett D.S."/>
        </authorList>
    </citation>
    <scope>NUCLEOTIDE SEQUENCE [LARGE SCALE GENOMIC DNA]</scope>
    <source>
        <strain evidence="2 3">HHB12029</strain>
    </source>
</reference>
<proteinExistence type="predicted"/>
<dbReference type="AlphaFoldDB" id="A0A165J0Y7"/>
<gene>
    <name evidence="2" type="ORF">EXIGLDRAFT_835145</name>
</gene>
<evidence type="ECO:0000256" key="1">
    <source>
        <dbReference type="SAM" id="MobiDB-lite"/>
    </source>
</evidence>
<name>A0A165J0Y7_EXIGL</name>
<dbReference type="EMBL" id="KV425977">
    <property type="protein sequence ID" value="KZV94164.1"/>
    <property type="molecule type" value="Genomic_DNA"/>
</dbReference>
<evidence type="ECO:0000313" key="3">
    <source>
        <dbReference type="Proteomes" id="UP000077266"/>
    </source>
</evidence>
<accession>A0A165J0Y7</accession>
<dbReference type="InParanoid" id="A0A165J0Y7"/>
<dbReference type="STRING" id="1314781.A0A165J0Y7"/>